<evidence type="ECO:0000256" key="1">
    <source>
        <dbReference type="SAM" id="MobiDB-lite"/>
    </source>
</evidence>
<gene>
    <name evidence="2" type="ORF">HDID_LOCUS3024</name>
</gene>
<reference evidence="4" key="1">
    <citation type="submission" date="2017-02" db="UniProtKB">
        <authorList>
            <consortium name="WormBaseParasite"/>
        </authorList>
    </citation>
    <scope>IDENTIFICATION</scope>
</reference>
<evidence type="ECO:0000313" key="4">
    <source>
        <dbReference type="WBParaSite" id="HDID_0000302601-mRNA-1"/>
    </source>
</evidence>
<dbReference type="EMBL" id="UYSG01000843">
    <property type="protein sequence ID" value="VDL25695.1"/>
    <property type="molecule type" value="Genomic_DNA"/>
</dbReference>
<organism evidence="4">
    <name type="scientific">Hymenolepis diminuta</name>
    <name type="common">Rat tapeworm</name>
    <dbReference type="NCBI Taxonomy" id="6216"/>
    <lineage>
        <taxon>Eukaryota</taxon>
        <taxon>Metazoa</taxon>
        <taxon>Spiralia</taxon>
        <taxon>Lophotrochozoa</taxon>
        <taxon>Platyhelminthes</taxon>
        <taxon>Cestoda</taxon>
        <taxon>Eucestoda</taxon>
        <taxon>Cyclophyllidea</taxon>
        <taxon>Hymenolepididae</taxon>
        <taxon>Hymenolepis</taxon>
    </lineage>
</organism>
<name>A0A0R3SE53_HYMDI</name>
<dbReference type="OrthoDB" id="6320137at2759"/>
<reference evidence="2 3" key="2">
    <citation type="submission" date="2018-11" db="EMBL/GenBank/DDBJ databases">
        <authorList>
            <consortium name="Pathogen Informatics"/>
        </authorList>
    </citation>
    <scope>NUCLEOTIDE SEQUENCE [LARGE SCALE GENOMIC DNA]</scope>
</reference>
<proteinExistence type="predicted"/>
<protein>
    <submittedName>
        <fullName evidence="4">RRM domain-containing protein</fullName>
    </submittedName>
</protein>
<dbReference type="Proteomes" id="UP000274504">
    <property type="component" value="Unassembled WGS sequence"/>
</dbReference>
<dbReference type="InterPro" id="IPR012677">
    <property type="entry name" value="Nucleotide-bd_a/b_plait_sf"/>
</dbReference>
<accession>A0A0R3SE53</accession>
<dbReference type="GO" id="GO:0003676">
    <property type="term" value="F:nucleic acid binding"/>
    <property type="evidence" value="ECO:0007669"/>
    <property type="project" value="InterPro"/>
</dbReference>
<dbReference type="Gene3D" id="3.30.70.330">
    <property type="match status" value="1"/>
</dbReference>
<dbReference type="WBParaSite" id="HDID_0000302601-mRNA-1">
    <property type="protein sequence ID" value="HDID_0000302601-mRNA-1"/>
    <property type="gene ID" value="HDID_0000302601"/>
</dbReference>
<sequence>MSTTRLIAYELLTKSPDVKCPPNKTIIQYFERFGIIKNLIILNSNQGLVEFKTVDAANSVISHGQHYIEEREAVVNCISMDPPSKTEPNFQYLRYEICEVNPPNDGFLDLTPELRKAQLKLFNVSLRTGLLGFNTDKEAKAAIKLKIPEFQGWKVTLSIVDEKEYPKFTDIFKVTLGYKMRYVQYEMSGRESVEETSMSEVLWKIFRKEDVVYIHPNTSSLRGIIVLAKKRTAEKYRAKSGSQVDKWRINLVRAESALIEDPSQTEKSEGKSAETSSFEADTL</sequence>
<evidence type="ECO:0000313" key="2">
    <source>
        <dbReference type="EMBL" id="VDL25695.1"/>
    </source>
</evidence>
<feature type="compositionally biased region" description="Polar residues" evidence="1">
    <location>
        <begin position="273"/>
        <end position="283"/>
    </location>
</feature>
<feature type="region of interest" description="Disordered" evidence="1">
    <location>
        <begin position="260"/>
        <end position="283"/>
    </location>
</feature>
<dbReference type="InterPro" id="IPR035979">
    <property type="entry name" value="RBD_domain_sf"/>
</dbReference>
<dbReference type="SUPFAM" id="SSF54928">
    <property type="entry name" value="RNA-binding domain, RBD"/>
    <property type="match status" value="1"/>
</dbReference>
<dbReference type="AlphaFoldDB" id="A0A0R3SE53"/>
<evidence type="ECO:0000313" key="3">
    <source>
        <dbReference type="Proteomes" id="UP000274504"/>
    </source>
</evidence>